<dbReference type="AlphaFoldDB" id="A0A4R2BJE5"/>
<evidence type="ECO:0000313" key="3">
    <source>
        <dbReference type="EMBL" id="TCN26592.1"/>
    </source>
</evidence>
<comment type="caution">
    <text evidence="3">The sequence shown here is derived from an EMBL/GenBank/DDBJ whole genome shotgun (WGS) entry which is preliminary data.</text>
</comment>
<reference evidence="3 4" key="1">
    <citation type="journal article" date="2015" name="Stand. Genomic Sci.">
        <title>Genomic Encyclopedia of Bacterial and Archaeal Type Strains, Phase III: the genomes of soil and plant-associated and newly described type strains.</title>
        <authorList>
            <person name="Whitman W.B."/>
            <person name="Woyke T."/>
            <person name="Klenk H.P."/>
            <person name="Zhou Y."/>
            <person name="Lilburn T.G."/>
            <person name="Beck B.J."/>
            <person name="De Vos P."/>
            <person name="Vandamme P."/>
            <person name="Eisen J.A."/>
            <person name="Garrity G."/>
            <person name="Hugenholtz P."/>
            <person name="Kyrpides N.C."/>
        </authorList>
    </citation>
    <scope>NUCLEOTIDE SEQUENCE [LARGE SCALE GENOMIC DNA]</scope>
    <source>
        <strain evidence="3 4">CV53</strain>
    </source>
</reference>
<dbReference type="PROSITE" id="PS51819">
    <property type="entry name" value="VOC"/>
    <property type="match status" value="2"/>
</dbReference>
<dbReference type="RefSeq" id="WP_132002948.1">
    <property type="nucleotide sequence ID" value="NZ_JABUHM010000002.1"/>
</dbReference>
<dbReference type="InterPro" id="IPR037523">
    <property type="entry name" value="VOC_core"/>
</dbReference>
<keyword evidence="3" id="KW-0223">Dioxygenase</keyword>
<gene>
    <name evidence="3" type="ORF">EV146_103113</name>
</gene>
<dbReference type="PANTHER" id="PTHR43279:SF1">
    <property type="entry name" value="CATECHOL-2,3-DIOXYGENASE"/>
    <property type="match status" value="1"/>
</dbReference>
<evidence type="ECO:0000256" key="1">
    <source>
        <dbReference type="ARBA" id="ARBA00022723"/>
    </source>
</evidence>
<name>A0A4R2BJE5_9BACI</name>
<evidence type="ECO:0000313" key="4">
    <source>
        <dbReference type="Proteomes" id="UP000295689"/>
    </source>
</evidence>
<dbReference type="Gene3D" id="3.10.180.10">
    <property type="entry name" value="2,3-Dihydroxybiphenyl 1,2-Dioxygenase, domain 1"/>
    <property type="match status" value="2"/>
</dbReference>
<dbReference type="Proteomes" id="UP000295689">
    <property type="component" value="Unassembled WGS sequence"/>
</dbReference>
<dbReference type="GO" id="GO:0046872">
    <property type="term" value="F:metal ion binding"/>
    <property type="evidence" value="ECO:0007669"/>
    <property type="project" value="UniProtKB-KW"/>
</dbReference>
<accession>A0A4R2BJE5</accession>
<organism evidence="3 4">
    <name type="scientific">Mesobacillus foraminis</name>
    <dbReference type="NCBI Taxonomy" id="279826"/>
    <lineage>
        <taxon>Bacteria</taxon>
        <taxon>Bacillati</taxon>
        <taxon>Bacillota</taxon>
        <taxon>Bacilli</taxon>
        <taxon>Bacillales</taxon>
        <taxon>Bacillaceae</taxon>
        <taxon>Mesobacillus</taxon>
    </lineage>
</organism>
<evidence type="ECO:0000259" key="2">
    <source>
        <dbReference type="PROSITE" id="PS51819"/>
    </source>
</evidence>
<dbReference type="CDD" id="cd07255">
    <property type="entry name" value="VOC_BsCatE_like_N"/>
    <property type="match status" value="1"/>
</dbReference>
<dbReference type="Pfam" id="PF00903">
    <property type="entry name" value="Glyoxalase"/>
    <property type="match status" value="2"/>
</dbReference>
<dbReference type="CDD" id="cd16359">
    <property type="entry name" value="VOC_BsCatE_like_C"/>
    <property type="match status" value="1"/>
</dbReference>
<dbReference type="GO" id="GO:0004462">
    <property type="term" value="F:lactoylglutathione lyase activity"/>
    <property type="evidence" value="ECO:0007669"/>
    <property type="project" value="InterPro"/>
</dbReference>
<dbReference type="InterPro" id="IPR029068">
    <property type="entry name" value="Glyas_Bleomycin-R_OHBP_Dase"/>
</dbReference>
<dbReference type="SUPFAM" id="SSF54593">
    <property type="entry name" value="Glyoxalase/Bleomycin resistance protein/Dihydroxybiphenyl dioxygenase"/>
    <property type="match status" value="2"/>
</dbReference>
<dbReference type="GO" id="GO:0051213">
    <property type="term" value="F:dioxygenase activity"/>
    <property type="evidence" value="ECO:0007669"/>
    <property type="project" value="UniProtKB-KW"/>
</dbReference>
<dbReference type="EMBL" id="SLVV01000003">
    <property type="protein sequence ID" value="TCN26592.1"/>
    <property type="molecule type" value="Genomic_DNA"/>
</dbReference>
<dbReference type="InterPro" id="IPR018146">
    <property type="entry name" value="Glyoxalase_1_CS"/>
</dbReference>
<keyword evidence="1" id="KW-0479">Metal-binding</keyword>
<keyword evidence="4" id="KW-1185">Reference proteome</keyword>
<keyword evidence="3" id="KW-0560">Oxidoreductase</keyword>
<feature type="domain" description="VOC" evidence="2">
    <location>
        <begin position="10"/>
        <end position="127"/>
    </location>
</feature>
<proteinExistence type="predicted"/>
<dbReference type="PROSITE" id="PS00934">
    <property type="entry name" value="GLYOXALASE_I_1"/>
    <property type="match status" value="1"/>
</dbReference>
<protein>
    <submittedName>
        <fullName evidence="3">Catechol 2,3-dioxygenase</fullName>
    </submittedName>
</protein>
<sequence>MKFHEKPNTFVSQVHLKVKDFELSLAFYQKVIGFKVLEQTGKKAVLTADGRTPLVTIEQPDHVVEKEPRRAGLYHYALLLPTRADLGKVIRHLIETRYPLQGASDHLVSEALYLADPDGNGIEIYADRPASTWKWNGDEVVMTTEAMDAESVLAEAKGERWEGLPEGTVMGHIHLHVSEFEKTEEFYCKGLGFEIVCRYGGQALFISTGGYHHHIGLNTWNGVGAPAPSENSAGLRFFTVVFPNSNAREQAVERLKTLGAAVTGENGVYMTKDPSGTAIELSI</sequence>
<dbReference type="PANTHER" id="PTHR43279">
    <property type="entry name" value="CATECHOL-2,3-DIOXYGENASE"/>
    <property type="match status" value="1"/>
</dbReference>
<dbReference type="InterPro" id="IPR004360">
    <property type="entry name" value="Glyas_Fos-R_dOase_dom"/>
</dbReference>
<feature type="domain" description="VOC" evidence="2">
    <location>
        <begin position="169"/>
        <end position="283"/>
    </location>
</feature>